<evidence type="ECO:0000256" key="2">
    <source>
        <dbReference type="ARBA" id="ARBA00013346"/>
    </source>
</evidence>
<evidence type="ECO:0000313" key="4">
    <source>
        <dbReference type="EMBL" id="BDV34345.1"/>
    </source>
</evidence>
<dbReference type="InterPro" id="IPR000682">
    <property type="entry name" value="PCMT"/>
</dbReference>
<sequence>MSEAAVATVRRDAEQGQAAAALRRTMVERQLRPFDVTDVPLLARFIEIPRELFLPASQAPLAYSDLAITVNGAGGNKRTLLPPLILARLLQGGEPRPGERALDIGGAGYSAALLAGLVGEVVALESDPELAARAKDGLSALGAANARVVTGPHQQGFAAAAPYDVIFVHGAVEAGLDTLFAQLTPNGRLLAIVTPETGAGQHVVRFERQDGQLAGRISLLSANAPVLEGFAKAPSFVF</sequence>
<protein>
    <recommendedName>
        <fullName evidence="2">Protein-L-isoaspartate O-methyltransferase</fullName>
    </recommendedName>
    <alternativeName>
        <fullName evidence="3">Protein L-isoaspartyl methyltransferase</fullName>
    </alternativeName>
</protein>
<dbReference type="InterPro" id="IPR029063">
    <property type="entry name" value="SAM-dependent_MTases_sf"/>
</dbReference>
<dbReference type="Proteomes" id="UP001317629">
    <property type="component" value="Chromosome"/>
</dbReference>
<gene>
    <name evidence="4" type="primary">pcm_2</name>
    <name evidence="4" type="ORF">SS37A_18740</name>
</gene>
<dbReference type="Gene3D" id="3.40.50.150">
    <property type="entry name" value="Vaccinia Virus protein VP39"/>
    <property type="match status" value="1"/>
</dbReference>
<dbReference type="RefSeq" id="WP_281927493.1">
    <property type="nucleotide sequence ID" value="NZ_AP027142.1"/>
</dbReference>
<evidence type="ECO:0000313" key="5">
    <source>
        <dbReference type="Proteomes" id="UP001317629"/>
    </source>
</evidence>
<evidence type="ECO:0000256" key="1">
    <source>
        <dbReference type="ARBA" id="ARBA00005369"/>
    </source>
</evidence>
<organism evidence="4 5">
    <name type="scientific">Methylocystis iwaonis</name>
    <dbReference type="NCBI Taxonomy" id="2885079"/>
    <lineage>
        <taxon>Bacteria</taxon>
        <taxon>Pseudomonadati</taxon>
        <taxon>Pseudomonadota</taxon>
        <taxon>Alphaproteobacteria</taxon>
        <taxon>Hyphomicrobiales</taxon>
        <taxon>Methylocystaceae</taxon>
        <taxon>Methylocystis</taxon>
    </lineage>
</organism>
<comment type="similarity">
    <text evidence="1">Belongs to the methyltransferase superfamily. L-isoaspartyl/D-aspartyl protein methyltransferase family.</text>
</comment>
<name>A0ABN6VG77_9HYPH</name>
<dbReference type="EMBL" id="AP027142">
    <property type="protein sequence ID" value="BDV34345.1"/>
    <property type="molecule type" value="Genomic_DNA"/>
</dbReference>
<dbReference type="PANTHER" id="PTHR11579">
    <property type="entry name" value="PROTEIN-L-ISOASPARTATE O-METHYLTRANSFERASE"/>
    <property type="match status" value="1"/>
</dbReference>
<dbReference type="SUPFAM" id="SSF53335">
    <property type="entry name" value="S-adenosyl-L-methionine-dependent methyltransferases"/>
    <property type="match status" value="1"/>
</dbReference>
<dbReference type="Pfam" id="PF01135">
    <property type="entry name" value="PCMT"/>
    <property type="match status" value="1"/>
</dbReference>
<dbReference type="CDD" id="cd02440">
    <property type="entry name" value="AdoMet_MTases"/>
    <property type="match status" value="1"/>
</dbReference>
<proteinExistence type="inferred from homology"/>
<evidence type="ECO:0000256" key="3">
    <source>
        <dbReference type="ARBA" id="ARBA00030757"/>
    </source>
</evidence>
<dbReference type="PANTHER" id="PTHR11579:SF18">
    <property type="entry name" value="PROTEIN-L-ISOASPARTATE O-METHYLTRANSFERASE"/>
    <property type="match status" value="1"/>
</dbReference>
<keyword evidence="5" id="KW-1185">Reference proteome</keyword>
<reference evidence="4 5" key="1">
    <citation type="journal article" date="2023" name="Int. J. Syst. Evol. Microbiol.">
        <title>Methylocystis iwaonis sp. nov., a type II methane-oxidizing bacterium from surface soil of a rice paddy field in Japan, and emended description of the genus Methylocystis (ex Whittenbury et al. 1970) Bowman et al. 1993.</title>
        <authorList>
            <person name="Kaise H."/>
            <person name="Sawadogo J.B."/>
            <person name="Alam M.S."/>
            <person name="Ueno C."/>
            <person name="Dianou D."/>
            <person name="Shinjo R."/>
            <person name="Asakawa S."/>
        </authorList>
    </citation>
    <scope>NUCLEOTIDE SEQUENCE [LARGE SCALE GENOMIC DNA]</scope>
    <source>
        <strain evidence="4 5">SS37A-Re</strain>
    </source>
</reference>
<accession>A0ABN6VG77</accession>